<dbReference type="EC" id="6.1.1.2" evidence="2 9"/>
<reference evidence="11 12" key="2">
    <citation type="journal article" date="2014" name="Genome Announc.">
        <title>Complete Genome Sequence of Coprothermobacter proteolyticus DSM 5265.</title>
        <authorList>
            <person name="Alexiev A."/>
            <person name="Coil D.A."/>
            <person name="Badger J.H."/>
            <person name="Enticknap J."/>
            <person name="Ward N."/>
            <person name="Robb F.T."/>
            <person name="Eisen J.A."/>
        </authorList>
    </citation>
    <scope>NUCLEOTIDE SEQUENCE [LARGE SCALE GENOMIC DNA]</scope>
    <source>
        <strain evidence="12">ATCC 35245 / DSM 5265 / OCM 4 / BT</strain>
    </source>
</reference>
<evidence type="ECO:0000256" key="3">
    <source>
        <dbReference type="ARBA" id="ARBA00022598"/>
    </source>
</evidence>
<dbReference type="OrthoDB" id="9801042at2"/>
<keyword evidence="5 10" id="KW-0067">ATP-binding</keyword>
<evidence type="ECO:0000256" key="5">
    <source>
        <dbReference type="ARBA" id="ARBA00022840"/>
    </source>
</evidence>
<reference evidence="12" key="1">
    <citation type="submission" date="2008-08" db="EMBL/GenBank/DDBJ databases">
        <title>The complete genome sequence of Coprothermobacter proteolyticus strain ATCC 5245 / DSM 5265 / BT.</title>
        <authorList>
            <person name="Dodson R.J."/>
            <person name="Durkin A.S."/>
            <person name="Wu M."/>
            <person name="Eisen J."/>
            <person name="Sutton G."/>
        </authorList>
    </citation>
    <scope>NUCLEOTIDE SEQUENCE [LARGE SCALE GENOMIC DNA]</scope>
    <source>
        <strain evidence="12">ATCC 35245 / DSM 5265 / OCM 4 / BT</strain>
    </source>
</reference>
<dbReference type="GO" id="GO:0004830">
    <property type="term" value="F:tryptophan-tRNA ligase activity"/>
    <property type="evidence" value="ECO:0007669"/>
    <property type="project" value="UniProtKB-UniRule"/>
</dbReference>
<evidence type="ECO:0000256" key="7">
    <source>
        <dbReference type="ARBA" id="ARBA00023146"/>
    </source>
</evidence>
<dbReference type="InterPro" id="IPR050203">
    <property type="entry name" value="Trp-tRNA_synthetase"/>
</dbReference>
<evidence type="ECO:0000256" key="6">
    <source>
        <dbReference type="ARBA" id="ARBA00022917"/>
    </source>
</evidence>
<evidence type="ECO:0000256" key="4">
    <source>
        <dbReference type="ARBA" id="ARBA00022741"/>
    </source>
</evidence>
<keyword evidence="6 10" id="KW-0648">Protein biosynthesis</keyword>
<dbReference type="STRING" id="309798.COPRO5265_0794"/>
<organism evidence="11 12">
    <name type="scientific">Coprothermobacter proteolyticus (strain ATCC 35245 / DSM 5265 / OCM 4 / BT)</name>
    <dbReference type="NCBI Taxonomy" id="309798"/>
    <lineage>
        <taxon>Bacteria</taxon>
        <taxon>Pseudomonadati</taxon>
        <taxon>Coprothermobacterota</taxon>
        <taxon>Coprothermobacteria</taxon>
        <taxon>Coprothermobacterales</taxon>
        <taxon>Coprothermobacteraceae</taxon>
        <taxon>Coprothermobacter</taxon>
    </lineage>
</organism>
<dbReference type="Pfam" id="PF00579">
    <property type="entry name" value="tRNA-synt_1b"/>
    <property type="match status" value="1"/>
</dbReference>
<dbReference type="eggNOG" id="COG0180">
    <property type="taxonomic scope" value="Bacteria"/>
</dbReference>
<evidence type="ECO:0000256" key="9">
    <source>
        <dbReference type="NCBIfam" id="TIGR00233"/>
    </source>
</evidence>
<dbReference type="KEGG" id="cpo:COPRO5265_0794"/>
<dbReference type="RefSeq" id="WP_012544391.1">
    <property type="nucleotide sequence ID" value="NC_011295.1"/>
</dbReference>
<dbReference type="CDD" id="cd00806">
    <property type="entry name" value="TrpRS_core"/>
    <property type="match status" value="1"/>
</dbReference>
<evidence type="ECO:0000256" key="10">
    <source>
        <dbReference type="RuleBase" id="RU363036"/>
    </source>
</evidence>
<comment type="catalytic activity">
    <reaction evidence="8">
        <text>tRNA(Trp) + L-tryptophan + ATP = L-tryptophyl-tRNA(Trp) + AMP + diphosphate + H(+)</text>
        <dbReference type="Rhea" id="RHEA:24080"/>
        <dbReference type="Rhea" id="RHEA-COMP:9671"/>
        <dbReference type="Rhea" id="RHEA-COMP:9705"/>
        <dbReference type="ChEBI" id="CHEBI:15378"/>
        <dbReference type="ChEBI" id="CHEBI:30616"/>
        <dbReference type="ChEBI" id="CHEBI:33019"/>
        <dbReference type="ChEBI" id="CHEBI:57912"/>
        <dbReference type="ChEBI" id="CHEBI:78442"/>
        <dbReference type="ChEBI" id="CHEBI:78535"/>
        <dbReference type="ChEBI" id="CHEBI:456215"/>
        <dbReference type="EC" id="6.1.1.2"/>
    </reaction>
</comment>
<comment type="similarity">
    <text evidence="1 10">Belongs to the class-I aminoacyl-tRNA synthetase family.</text>
</comment>
<dbReference type="Gene3D" id="1.10.240.10">
    <property type="entry name" value="Tyrosyl-Transfer RNA Synthetase"/>
    <property type="match status" value="1"/>
</dbReference>
<dbReference type="PRINTS" id="PR01039">
    <property type="entry name" value="TRNASYNTHTRP"/>
</dbReference>
<dbReference type="Proteomes" id="UP000001732">
    <property type="component" value="Chromosome"/>
</dbReference>
<dbReference type="PANTHER" id="PTHR43766">
    <property type="entry name" value="TRYPTOPHAN--TRNA LIGASE, MITOCHONDRIAL"/>
    <property type="match status" value="1"/>
</dbReference>
<dbReference type="HOGENOM" id="CLU_029244_0_0_9"/>
<dbReference type="InterPro" id="IPR001412">
    <property type="entry name" value="aa-tRNA-synth_I_CS"/>
</dbReference>
<evidence type="ECO:0000256" key="8">
    <source>
        <dbReference type="ARBA" id="ARBA00049929"/>
    </source>
</evidence>
<dbReference type="GO" id="GO:0006436">
    <property type="term" value="P:tryptophanyl-tRNA aminoacylation"/>
    <property type="evidence" value="ECO:0007669"/>
    <property type="project" value="UniProtKB-UniRule"/>
</dbReference>
<protein>
    <recommendedName>
        <fullName evidence="2 9">Tryptophan--tRNA ligase</fullName>
        <ecNumber evidence="2 9">6.1.1.2</ecNumber>
    </recommendedName>
</protein>
<dbReference type="InterPro" id="IPR002306">
    <property type="entry name" value="Trp-tRNA-ligase"/>
</dbReference>
<keyword evidence="12" id="KW-1185">Reference proteome</keyword>
<keyword evidence="7 10" id="KW-0030">Aminoacyl-tRNA synthetase</keyword>
<dbReference type="EMBL" id="CP001145">
    <property type="protein sequence ID" value="ACI17739.1"/>
    <property type="molecule type" value="Genomic_DNA"/>
</dbReference>
<proteinExistence type="inferred from homology"/>
<evidence type="ECO:0000256" key="1">
    <source>
        <dbReference type="ARBA" id="ARBA00005594"/>
    </source>
</evidence>
<keyword evidence="3 10" id="KW-0436">Ligase</keyword>
<dbReference type="GO" id="GO:0005829">
    <property type="term" value="C:cytosol"/>
    <property type="evidence" value="ECO:0007669"/>
    <property type="project" value="TreeGrafter"/>
</dbReference>
<name>B5Y8P4_COPPD</name>
<dbReference type="Gene3D" id="3.40.50.620">
    <property type="entry name" value="HUPs"/>
    <property type="match status" value="1"/>
</dbReference>
<evidence type="ECO:0000313" key="11">
    <source>
        <dbReference type="EMBL" id="ACI17739.1"/>
    </source>
</evidence>
<dbReference type="InterPro" id="IPR014729">
    <property type="entry name" value="Rossmann-like_a/b/a_fold"/>
</dbReference>
<dbReference type="InterPro" id="IPR002305">
    <property type="entry name" value="aa-tRNA-synth_Ic"/>
</dbReference>
<dbReference type="SUPFAM" id="SSF52374">
    <property type="entry name" value="Nucleotidylyl transferase"/>
    <property type="match status" value="1"/>
</dbReference>
<evidence type="ECO:0000313" key="12">
    <source>
        <dbReference type="Proteomes" id="UP000001732"/>
    </source>
</evidence>
<sequence>MANNDVVVSGIRPTGVPHLGNLRGALQQWVDLQEKYPCFYFIADWHALFGLEERSREIKENTKKVLATLLAVGLDPEKSTIFIQSQVPEHLTLFTIFSAITPVGWLERNPTLKDMVRAEEPLPYGLLGYPVLQAADILLYKGTMVPVGKDQQPHLEISREIARRFNSLFGVEFFPEPQAVLNEYPVLPGTDGRKMSKSYSNVISIEDDHETVRFKVRQMITDPQKIRKSDPGHPDICSVFQLEKGFVDSAYSKDIYDRCVQGLLGCVEHKNMLADIIWQYLEPIREKYFYYLEHEEELWKIASYGNEKAEKVAKETMREVLDIIGL</sequence>
<dbReference type="PROSITE" id="PS00178">
    <property type="entry name" value="AA_TRNA_LIGASE_I"/>
    <property type="match status" value="1"/>
</dbReference>
<evidence type="ECO:0000256" key="2">
    <source>
        <dbReference type="ARBA" id="ARBA00013161"/>
    </source>
</evidence>
<accession>B5Y8P4</accession>
<dbReference type="GO" id="GO:0005524">
    <property type="term" value="F:ATP binding"/>
    <property type="evidence" value="ECO:0007669"/>
    <property type="project" value="UniProtKB-KW"/>
</dbReference>
<dbReference type="PANTHER" id="PTHR43766:SF1">
    <property type="entry name" value="TRYPTOPHAN--TRNA LIGASE, MITOCHONDRIAL"/>
    <property type="match status" value="1"/>
</dbReference>
<keyword evidence="4 10" id="KW-0547">Nucleotide-binding</keyword>
<dbReference type="NCBIfam" id="TIGR00233">
    <property type="entry name" value="trpS"/>
    <property type="match status" value="1"/>
</dbReference>
<gene>
    <name evidence="11" type="primary">trpS</name>
    <name evidence="11" type="ordered locus">COPRO5265_0794</name>
</gene>
<dbReference type="FunFam" id="1.10.240.10:FF:000005">
    <property type="entry name" value="Tryptophan--tRNA ligase"/>
    <property type="match status" value="1"/>
</dbReference>
<dbReference type="AlphaFoldDB" id="B5Y8P4"/>